<feature type="compositionally biased region" description="Low complexity" evidence="1">
    <location>
        <begin position="773"/>
        <end position="788"/>
    </location>
</feature>
<sequence length="816" mass="82929">MVTGSHVLFALAPFAAVVSASALTFASSYANSTTTSSKNASLPVTGAGLSYALSCNAAKQSWISDSNNTVVKTIPTTTAISTETSLDVSILEITTTITHLRNSTQYTLCDGWPRLDGNTTMSSSEKDITSTSLSTATLTEDATVVETVTQAPNCVIASSDCAVLNSMYSESSSIYASSESIHFSEYDSWVSHQTAASDATNIFTGAPEPSGAAPASPLCDTIGELLPASFTSAVGPPSCAEAQVSVVLMYWPVSRISGNLCNASNASTATMSETITGTPNTFVTLGTTLTSPTNYIQVGGTWAYNVGNNRTTVSTGIWFPESASAISSYCIQDGGGLGALEAVDYANFNYPVPASAYRCQPKCHTESDTLVPYIYTQNGGSSGPNHLVTVTVATPLPPKNWCSTIWDDYAPALSVPQGLFSIQADHVINANMTCQFLLYSNNLLFDPPRALSEASSEAGVTKPNGNPATSTTLAPTMSPQPVEISISTVASLTSAPLPSSSTTTAAAASSTVAWPASETKAAGEGGTASSSSTIGIGGIIASVIGLRSSSSAISSLPESNSVQSPPGFDAYTAPNAVGVLESALRSSVSDPASSSNLVDPISVTDSTTTAAAFTSPPSQAYYTALSQTFVVDGTSPVPLAAGVILTPGAPAVTISGTTLSLATSASYLVIDGSSMAPITHLFPAETMGARLVITFDGTTVTEASDGGFGFTDDTTVGPGGVATISGHTTSVASSGGFAVVDGTTQLLDSSAVASADPTGTLGSPAAQSTNRGTSATASTQQTQSSSSTRIRPASALVATIFMGITISWAMIARFCT</sequence>
<evidence type="ECO:0000313" key="5">
    <source>
        <dbReference type="Proteomes" id="UP001310890"/>
    </source>
</evidence>
<reference evidence="4" key="1">
    <citation type="submission" date="2023-08" db="EMBL/GenBank/DDBJ databases">
        <title>Black Yeasts Isolated from many extreme environments.</title>
        <authorList>
            <person name="Coleine C."/>
            <person name="Stajich J.E."/>
            <person name="Selbmann L."/>
        </authorList>
    </citation>
    <scope>NUCLEOTIDE SEQUENCE</scope>
    <source>
        <strain evidence="4">CCFEE 5401</strain>
    </source>
</reference>
<feature type="region of interest" description="Disordered" evidence="1">
    <location>
        <begin position="753"/>
        <end position="789"/>
    </location>
</feature>
<evidence type="ECO:0000313" key="4">
    <source>
        <dbReference type="EMBL" id="KAK5107663.1"/>
    </source>
</evidence>
<evidence type="ECO:0000256" key="1">
    <source>
        <dbReference type="SAM" id="MobiDB-lite"/>
    </source>
</evidence>
<gene>
    <name evidence="4" type="ORF">LTR62_000944</name>
</gene>
<dbReference type="Proteomes" id="UP001310890">
    <property type="component" value="Unassembled WGS sequence"/>
</dbReference>
<dbReference type="AlphaFoldDB" id="A0AAN7T9S1"/>
<organism evidence="4 5">
    <name type="scientific">Meristemomyces frigidus</name>
    <dbReference type="NCBI Taxonomy" id="1508187"/>
    <lineage>
        <taxon>Eukaryota</taxon>
        <taxon>Fungi</taxon>
        <taxon>Dikarya</taxon>
        <taxon>Ascomycota</taxon>
        <taxon>Pezizomycotina</taxon>
        <taxon>Dothideomycetes</taxon>
        <taxon>Dothideomycetidae</taxon>
        <taxon>Mycosphaerellales</taxon>
        <taxon>Teratosphaeriaceae</taxon>
        <taxon>Meristemomyces</taxon>
    </lineage>
</organism>
<feature type="region of interest" description="Disordered" evidence="1">
    <location>
        <begin position="455"/>
        <end position="477"/>
    </location>
</feature>
<accession>A0AAN7T9S1</accession>
<keyword evidence="3" id="KW-0732">Signal</keyword>
<keyword evidence="2" id="KW-1133">Transmembrane helix</keyword>
<feature type="compositionally biased region" description="Polar residues" evidence="1">
    <location>
        <begin position="463"/>
        <end position="477"/>
    </location>
</feature>
<feature type="chain" id="PRO_5042888181" evidence="3">
    <location>
        <begin position="23"/>
        <end position="816"/>
    </location>
</feature>
<keyword evidence="2" id="KW-0472">Membrane</keyword>
<proteinExistence type="predicted"/>
<name>A0AAN7T9S1_9PEZI</name>
<feature type="signal peptide" evidence="3">
    <location>
        <begin position="1"/>
        <end position="22"/>
    </location>
</feature>
<comment type="caution">
    <text evidence="4">The sequence shown here is derived from an EMBL/GenBank/DDBJ whole genome shotgun (WGS) entry which is preliminary data.</text>
</comment>
<keyword evidence="2" id="KW-0812">Transmembrane</keyword>
<dbReference type="EMBL" id="JAVRRL010000112">
    <property type="protein sequence ID" value="KAK5107663.1"/>
    <property type="molecule type" value="Genomic_DNA"/>
</dbReference>
<feature type="transmembrane region" description="Helical" evidence="2">
    <location>
        <begin position="793"/>
        <end position="815"/>
    </location>
</feature>
<protein>
    <submittedName>
        <fullName evidence="4">Uncharacterized protein</fullName>
    </submittedName>
</protein>
<evidence type="ECO:0000256" key="2">
    <source>
        <dbReference type="SAM" id="Phobius"/>
    </source>
</evidence>
<evidence type="ECO:0000256" key="3">
    <source>
        <dbReference type="SAM" id="SignalP"/>
    </source>
</evidence>